<dbReference type="OrthoDB" id="2387165at2759"/>
<feature type="region of interest" description="Disordered" evidence="1">
    <location>
        <begin position="1"/>
        <end position="63"/>
    </location>
</feature>
<protein>
    <submittedName>
        <fullName evidence="2">Uncharacterized protein</fullName>
    </submittedName>
</protein>
<name>A0A0H2RGB5_9AGAM</name>
<dbReference type="GO" id="GO:0005634">
    <property type="term" value="C:nucleus"/>
    <property type="evidence" value="ECO:0007669"/>
    <property type="project" value="InterPro"/>
</dbReference>
<feature type="compositionally biased region" description="Acidic residues" evidence="1">
    <location>
        <begin position="247"/>
        <end position="259"/>
    </location>
</feature>
<dbReference type="InterPro" id="IPR053729">
    <property type="entry name" value="MAD2L1BP_domain_sf"/>
</dbReference>
<proteinExistence type="predicted"/>
<evidence type="ECO:0000313" key="2">
    <source>
        <dbReference type="EMBL" id="KLO08578.1"/>
    </source>
</evidence>
<organism evidence="2 3">
    <name type="scientific">Schizopora paradoxa</name>
    <dbReference type="NCBI Taxonomy" id="27342"/>
    <lineage>
        <taxon>Eukaryota</taxon>
        <taxon>Fungi</taxon>
        <taxon>Dikarya</taxon>
        <taxon>Basidiomycota</taxon>
        <taxon>Agaricomycotina</taxon>
        <taxon>Agaricomycetes</taxon>
        <taxon>Hymenochaetales</taxon>
        <taxon>Schizoporaceae</taxon>
        <taxon>Schizopora</taxon>
    </lineage>
</organism>
<dbReference type="InterPro" id="IPR009511">
    <property type="entry name" value="MAD1/Cdc20-bound-Mad2-bd"/>
</dbReference>
<dbReference type="Gene3D" id="3.30.900.20">
    <property type="match status" value="1"/>
</dbReference>
<feature type="compositionally biased region" description="Low complexity" evidence="1">
    <location>
        <begin position="260"/>
        <end position="270"/>
    </location>
</feature>
<dbReference type="EMBL" id="KQ086086">
    <property type="protein sequence ID" value="KLO08578.1"/>
    <property type="molecule type" value="Genomic_DNA"/>
</dbReference>
<sequence length="399" mass="43466">MPIKLSASPPSPPISNQMATCSKSVATPSAMTERTSNVAQTNDDRRFDVKDNAKGSKTPEDGSVSVTLDCPSIGDVMAARLAMCVLGHMLYLKSQIPFPVPQLMKMSATSANSSSNSKGKKKLDTLLSSFDLLSSHLGTTFTALSTALARSQVNSPSIAHFVILFGPTVSAASAATSTRARIMLEITGFDVRIWGMRNDRRLDGEDNDDDDQEEDIPPDSDEEEDDSVDGDEEEESEDEVPPSPEPSDFDSDVEEEEEGPYIPSSSSYIPPESEIVLAERTLSRTLAQANADASAGMAAEIPPTQIHVLIRAPRRFAHPAWKPHQQSGVSRALDTMISNPIASKSKTNKKQTDHRIRVRCQSSENADPSGVSKETDEDEESEFIWWSWDAGKLEGFSDW</sequence>
<keyword evidence="3" id="KW-1185">Reference proteome</keyword>
<feature type="compositionally biased region" description="Acidic residues" evidence="1">
    <location>
        <begin position="205"/>
        <end position="240"/>
    </location>
</feature>
<dbReference type="STRING" id="27342.A0A0H2RGB5"/>
<dbReference type="PANTHER" id="PTHR15681">
    <property type="entry name" value="MAD2L1-BINDING PROTEIN"/>
    <property type="match status" value="1"/>
</dbReference>
<accession>A0A0H2RGB5</accession>
<dbReference type="Proteomes" id="UP000053477">
    <property type="component" value="Unassembled WGS sequence"/>
</dbReference>
<dbReference type="PANTHER" id="PTHR15681:SF1">
    <property type="entry name" value="MAD2L1-BINDING PROTEIN"/>
    <property type="match status" value="1"/>
</dbReference>
<feature type="compositionally biased region" description="Basic and acidic residues" evidence="1">
    <location>
        <begin position="42"/>
        <end position="60"/>
    </location>
</feature>
<dbReference type="GO" id="GO:0007096">
    <property type="term" value="P:regulation of exit from mitosis"/>
    <property type="evidence" value="ECO:0007669"/>
    <property type="project" value="InterPro"/>
</dbReference>
<evidence type="ECO:0000313" key="3">
    <source>
        <dbReference type="Proteomes" id="UP000053477"/>
    </source>
</evidence>
<dbReference type="AlphaFoldDB" id="A0A0H2RGB5"/>
<feature type="region of interest" description="Disordered" evidence="1">
    <location>
        <begin position="201"/>
        <end position="270"/>
    </location>
</feature>
<dbReference type="InParanoid" id="A0A0H2RGB5"/>
<evidence type="ECO:0000256" key="1">
    <source>
        <dbReference type="SAM" id="MobiDB-lite"/>
    </source>
</evidence>
<feature type="compositionally biased region" description="Polar residues" evidence="1">
    <location>
        <begin position="14"/>
        <end position="41"/>
    </location>
</feature>
<gene>
    <name evidence="2" type="ORF">SCHPADRAFT_603043</name>
</gene>
<feature type="region of interest" description="Disordered" evidence="1">
    <location>
        <begin position="339"/>
        <end position="383"/>
    </location>
</feature>
<reference evidence="2 3" key="1">
    <citation type="submission" date="2015-04" db="EMBL/GenBank/DDBJ databases">
        <title>Complete genome sequence of Schizopora paradoxa KUC8140, a cosmopolitan wood degrader in East Asia.</title>
        <authorList>
            <consortium name="DOE Joint Genome Institute"/>
            <person name="Min B."/>
            <person name="Park H."/>
            <person name="Jang Y."/>
            <person name="Kim J.-J."/>
            <person name="Kim K.H."/>
            <person name="Pangilinan J."/>
            <person name="Lipzen A."/>
            <person name="Riley R."/>
            <person name="Grigoriev I.V."/>
            <person name="Spatafora J.W."/>
            <person name="Choi I.-G."/>
        </authorList>
    </citation>
    <scope>NUCLEOTIDE SEQUENCE [LARGE SCALE GENOMIC DNA]</scope>
    <source>
        <strain evidence="2 3">KUC8140</strain>
    </source>
</reference>